<dbReference type="OrthoDB" id="1751331at2759"/>
<dbReference type="PANTHER" id="PTHR47165">
    <property type="entry name" value="OS03G0429900 PROTEIN"/>
    <property type="match status" value="1"/>
</dbReference>
<sequence>MEPGSCGAAGPPADYVFGSGVKALPAFGTQVFYDSANSSASKRAEVDDANYVHGEHEKILDLFQRKRHSYGSVGLSESSIRHALSVTNVELLHEDLQYLVRNGHLCRTIDDEHYALIIVCLDMATFAVKSESNWEHGVNEDLKLSTGFFQRFFECDGIMTEVPVLQLTKKITERSVGYSESCFRMRLSDGAFYYSGVFVVKRLEEQCARDKFAGNGGEIIAVTKLQIKRGCWIGKKSDGNPGQVIPMLVISGYELLSRGHPILSKGVSHDGNKDVFANYSPLQVYSVPWKKSCDTNSYRDLLRQDAPVRRIPVASADVKITPISLITPYVNKWRICGLCTSKDELKTIRSPRGGDLLVFSFVITDKDGIAIRISSFNDAAKNAFAKVQLGYSYYISNCLVKQANKRFNTTGHDYELSVNANTEPPLVLKICPLANVPGHKDEFIDVLAVVDQIDPVNKFISRQGRECVKRDLNLVDQSVVVVQLTLWGDQAEHFEDDVLGQVISIKGALVKEWNGTFSLALSSASKVEFNPQFDGVQTLLDWYITKRRAENVKSISMGAIGGSNIFGL</sequence>
<name>A0A3P7LXF6_CYLGO</name>
<keyword evidence="3" id="KW-0863">Zinc-finger</keyword>
<evidence type="ECO:0000259" key="6">
    <source>
        <dbReference type="Pfam" id="PF16900"/>
    </source>
</evidence>
<keyword evidence="2" id="KW-0479">Metal-binding</keyword>
<dbReference type="GO" id="GO:0008270">
    <property type="term" value="F:zinc ion binding"/>
    <property type="evidence" value="ECO:0007669"/>
    <property type="project" value="UniProtKB-KW"/>
</dbReference>
<evidence type="ECO:0000256" key="5">
    <source>
        <dbReference type="ARBA" id="ARBA00023125"/>
    </source>
</evidence>
<proteinExistence type="inferred from homology"/>
<dbReference type="AlphaFoldDB" id="A0A3P7LXF6"/>
<reference evidence="7 8" key="1">
    <citation type="submission" date="2018-11" db="EMBL/GenBank/DDBJ databases">
        <authorList>
            <consortium name="Pathogen Informatics"/>
        </authorList>
    </citation>
    <scope>NUCLEOTIDE SEQUENCE [LARGE SCALE GENOMIC DNA]</scope>
</reference>
<dbReference type="GO" id="GO:0003677">
    <property type="term" value="F:DNA binding"/>
    <property type="evidence" value="ECO:0007669"/>
    <property type="project" value="UniProtKB-KW"/>
</dbReference>
<feature type="domain" description="Replication protein A OB" evidence="6">
    <location>
        <begin position="439"/>
        <end position="529"/>
    </location>
</feature>
<dbReference type="InterPro" id="IPR031657">
    <property type="entry name" value="REPA_OB_2"/>
</dbReference>
<dbReference type="Proteomes" id="UP000271889">
    <property type="component" value="Unassembled WGS sequence"/>
</dbReference>
<dbReference type="PANTHER" id="PTHR47165:SF4">
    <property type="entry name" value="OS03G0429900 PROTEIN"/>
    <property type="match status" value="1"/>
</dbReference>
<gene>
    <name evidence="7" type="ORF">CGOC_LOCUS9114</name>
</gene>
<keyword evidence="5" id="KW-0238">DNA-binding</keyword>
<accession>A0A3P7LXF6</accession>
<evidence type="ECO:0000256" key="3">
    <source>
        <dbReference type="ARBA" id="ARBA00022771"/>
    </source>
</evidence>
<keyword evidence="4" id="KW-0862">Zinc</keyword>
<dbReference type="CDD" id="cd04474">
    <property type="entry name" value="RPA1_DBD_A"/>
    <property type="match status" value="1"/>
</dbReference>
<dbReference type="CDD" id="cd04475">
    <property type="entry name" value="RPA1_DBD_B"/>
    <property type="match status" value="1"/>
</dbReference>
<dbReference type="InterPro" id="IPR036388">
    <property type="entry name" value="WH-like_DNA-bd_sf"/>
</dbReference>
<evidence type="ECO:0000256" key="4">
    <source>
        <dbReference type="ARBA" id="ARBA00022833"/>
    </source>
</evidence>
<dbReference type="EMBL" id="UYRV01105867">
    <property type="protein sequence ID" value="VDN21705.1"/>
    <property type="molecule type" value="Genomic_DNA"/>
</dbReference>
<dbReference type="Gene3D" id="1.10.10.10">
    <property type="entry name" value="Winged helix-like DNA-binding domain superfamily/Winged helix DNA-binding domain"/>
    <property type="match status" value="1"/>
</dbReference>
<keyword evidence="8" id="KW-1185">Reference proteome</keyword>
<evidence type="ECO:0000313" key="8">
    <source>
        <dbReference type="Proteomes" id="UP000271889"/>
    </source>
</evidence>
<dbReference type="Pfam" id="PF16900">
    <property type="entry name" value="REPA_OB_2"/>
    <property type="match status" value="1"/>
</dbReference>
<comment type="similarity">
    <text evidence="1">Belongs to the replication factor A protein 1 family.</text>
</comment>
<evidence type="ECO:0000313" key="7">
    <source>
        <dbReference type="EMBL" id="VDN21705.1"/>
    </source>
</evidence>
<organism evidence="7 8">
    <name type="scientific">Cylicostephanus goldi</name>
    <name type="common">Nematode worm</name>
    <dbReference type="NCBI Taxonomy" id="71465"/>
    <lineage>
        <taxon>Eukaryota</taxon>
        <taxon>Metazoa</taxon>
        <taxon>Ecdysozoa</taxon>
        <taxon>Nematoda</taxon>
        <taxon>Chromadorea</taxon>
        <taxon>Rhabditida</taxon>
        <taxon>Rhabditina</taxon>
        <taxon>Rhabditomorpha</taxon>
        <taxon>Strongyloidea</taxon>
        <taxon>Strongylidae</taxon>
        <taxon>Cylicostephanus</taxon>
    </lineage>
</organism>
<evidence type="ECO:0000256" key="2">
    <source>
        <dbReference type="ARBA" id="ARBA00022723"/>
    </source>
</evidence>
<dbReference type="FunFam" id="2.40.50.140:FF:000041">
    <property type="entry name" value="Replication protein A subunit"/>
    <property type="match status" value="1"/>
</dbReference>
<dbReference type="Gene3D" id="2.40.50.140">
    <property type="entry name" value="Nucleic acid-binding proteins"/>
    <property type="match status" value="2"/>
</dbReference>
<evidence type="ECO:0000256" key="1">
    <source>
        <dbReference type="ARBA" id="ARBA00005690"/>
    </source>
</evidence>
<protein>
    <recommendedName>
        <fullName evidence="6">Replication protein A OB domain-containing protein</fullName>
    </recommendedName>
</protein>
<dbReference type="SUPFAM" id="SSF50249">
    <property type="entry name" value="Nucleic acid-binding proteins"/>
    <property type="match status" value="2"/>
</dbReference>
<dbReference type="InterPro" id="IPR012340">
    <property type="entry name" value="NA-bd_OB-fold"/>
</dbReference>